<dbReference type="PANTHER" id="PTHR23074:SF78">
    <property type="entry name" value="KATANIN P60 ATPASE-CONTAINING SUBUNIT A-LIKE 2"/>
    <property type="match status" value="1"/>
</dbReference>
<evidence type="ECO:0000256" key="7">
    <source>
        <dbReference type="ARBA" id="ARBA00023235"/>
    </source>
</evidence>
<accession>A0A8C5TK87</accession>
<feature type="domain" description="AAA+ ATPase" evidence="10">
    <location>
        <begin position="209"/>
        <end position="341"/>
    </location>
</feature>
<dbReference type="Gene3D" id="1.10.8.60">
    <property type="match status" value="1"/>
</dbReference>
<gene>
    <name evidence="8" type="primary">KATNAL2</name>
</gene>
<dbReference type="OrthoDB" id="191529at2759"/>
<comment type="catalytic activity">
    <reaction evidence="8">
        <text>n ATP + n H2O + a microtubule = n ADP + n phosphate + (n+1) alpha/beta tubulin heterodimers.</text>
        <dbReference type="EC" id="5.6.1.1"/>
    </reaction>
</comment>
<dbReference type="GO" id="GO:0008568">
    <property type="term" value="F:microtubule severing ATPase activity"/>
    <property type="evidence" value="ECO:0007669"/>
    <property type="project" value="UniProtKB-EC"/>
</dbReference>
<dbReference type="SUPFAM" id="SSF52540">
    <property type="entry name" value="P-loop containing nucleoside triphosphate hydrolases"/>
    <property type="match status" value="1"/>
</dbReference>
<dbReference type="Pfam" id="PF00004">
    <property type="entry name" value="AAA"/>
    <property type="match status" value="1"/>
</dbReference>
<evidence type="ECO:0000313" key="12">
    <source>
        <dbReference type="Proteomes" id="UP000694560"/>
    </source>
</evidence>
<keyword evidence="3 8" id="KW-0493">Microtubule</keyword>
<protein>
    <recommendedName>
        <fullName evidence="8">Katanin p60 ATPase-containing subunit A-like 2</fullName>
        <shortName evidence="8">Katanin p60 subunit A-like 2</shortName>
        <ecNumber evidence="8">5.6.1.1</ecNumber>
    </recommendedName>
    <alternativeName>
        <fullName evidence="8">p60 katanin-like 2</fullName>
    </alternativeName>
</protein>
<dbReference type="Proteomes" id="UP000694560">
    <property type="component" value="Unplaced"/>
</dbReference>
<dbReference type="PANTHER" id="PTHR23074">
    <property type="entry name" value="AAA DOMAIN-CONTAINING"/>
    <property type="match status" value="1"/>
</dbReference>
<proteinExistence type="inferred from homology"/>
<dbReference type="Pfam" id="PF17862">
    <property type="entry name" value="AAA_lid_3"/>
    <property type="match status" value="1"/>
</dbReference>
<dbReference type="InterPro" id="IPR027417">
    <property type="entry name" value="P-loop_NTPase"/>
</dbReference>
<evidence type="ECO:0000256" key="1">
    <source>
        <dbReference type="ARBA" id="ARBA00004647"/>
    </source>
</evidence>
<keyword evidence="6 8" id="KW-0206">Cytoskeleton</keyword>
<dbReference type="GO" id="GO:0005737">
    <property type="term" value="C:cytoplasm"/>
    <property type="evidence" value="ECO:0007669"/>
    <property type="project" value="UniProtKB-SubCell"/>
</dbReference>
<reference evidence="11" key="2">
    <citation type="submission" date="2025-09" db="UniProtKB">
        <authorList>
            <consortium name="Ensembl"/>
        </authorList>
    </citation>
    <scope>IDENTIFICATION</scope>
</reference>
<sequence length="455" mass="51590">MLGAITIVREVKFCLNSQEEMRTEARRKNLLILILHYLMEEGYTKLGLRGFEVCDNIDLETILMEYESYYFVKFQKYPKITKKVLDTGMWLSSSQHVPRIKQQTVQRPVSKISPGSTAEPKSSTKESPRQVLTYFILAAERLLKPLSAFIGMTGEMRELAMVVSKDIYLHKPNVKWDDIIGLDAAKRLVKEAVVYPIKYPELFTGMESFVSHLCTGKTLLAKAVATECNTTFFNISASTIVSKWRGDSEKLVRVLFELARYHAPSTIFLDELESVMSQRGTAPGGEHEGSRRMKTELLVQMDGLARSDDLVFVLAASNLPWELDSAMLRRLEKRILVDLPSEEARRVMIQHWLPPVSNSGGVKLRTDLDYSLLGQETNGYSGSDIKLVCKEAAMRPVRKIFDALENHQPGNGTLPMIQLDTITTDDFLDVITHTKPSAKNLSHKYTAWQRDFESV</sequence>
<dbReference type="GO" id="GO:0051013">
    <property type="term" value="P:microtubule severing"/>
    <property type="evidence" value="ECO:0007669"/>
    <property type="project" value="UniProtKB-UniRule"/>
</dbReference>
<evidence type="ECO:0000313" key="11">
    <source>
        <dbReference type="Ensembl" id="ENSMCSP00000009255.1"/>
    </source>
</evidence>
<name>A0A8C5TK87_9PASS</name>
<feature type="compositionally biased region" description="Polar residues" evidence="9">
    <location>
        <begin position="101"/>
        <end position="121"/>
    </location>
</feature>
<comment type="subcellular location">
    <subcellularLocation>
        <location evidence="1 8">Cytoplasm</location>
        <location evidence="1 8">Cytoskeleton</location>
        <location evidence="1 8">Spindle pole</location>
    </subcellularLocation>
    <subcellularLocation>
        <location evidence="8">Cytoplasm</location>
        <location evidence="8">Cytoskeleton</location>
    </subcellularLocation>
    <subcellularLocation>
        <location evidence="8">Cytoplasm</location>
    </subcellularLocation>
    <subcellularLocation>
        <location evidence="8">Cytoplasm</location>
        <location evidence="8">Cytoskeleton</location>
        <location evidence="8">Spindle</location>
    </subcellularLocation>
    <text evidence="8">Localizes within the cytoplasm, partially overlapping with microtubules in interphase and to the mitotic spindle and spindle poles during mitosis.</text>
</comment>
<keyword evidence="12" id="KW-1185">Reference proteome</keyword>
<evidence type="ECO:0000259" key="10">
    <source>
        <dbReference type="SMART" id="SM00382"/>
    </source>
</evidence>
<reference evidence="11" key="1">
    <citation type="submission" date="2025-08" db="UniProtKB">
        <authorList>
            <consortium name="Ensembl"/>
        </authorList>
    </citation>
    <scope>IDENTIFICATION</scope>
</reference>
<evidence type="ECO:0000256" key="6">
    <source>
        <dbReference type="ARBA" id="ARBA00023212"/>
    </source>
</evidence>
<keyword evidence="5 8" id="KW-0067">ATP-binding</keyword>
<evidence type="ECO:0000256" key="5">
    <source>
        <dbReference type="ARBA" id="ARBA00022840"/>
    </source>
</evidence>
<keyword evidence="7 8" id="KW-0413">Isomerase</keyword>
<evidence type="ECO:0000256" key="3">
    <source>
        <dbReference type="ARBA" id="ARBA00022701"/>
    </source>
</evidence>
<dbReference type="InterPro" id="IPR003959">
    <property type="entry name" value="ATPase_AAA_core"/>
</dbReference>
<comment type="similarity">
    <text evidence="8">Belongs to the AAA ATPase family. Katanin p60 subunit A1 subfamily. A-like 2 sub-subfamily.</text>
</comment>
<dbReference type="InterPro" id="IPR027497">
    <property type="entry name" value="Katanin_p60_AL2"/>
</dbReference>
<dbReference type="InterPro" id="IPR003593">
    <property type="entry name" value="AAA+_ATPase"/>
</dbReference>
<feature type="region of interest" description="Disordered" evidence="9">
    <location>
        <begin position="101"/>
        <end position="125"/>
    </location>
</feature>
<dbReference type="InterPro" id="IPR050304">
    <property type="entry name" value="MT-severing_AAA_ATPase"/>
</dbReference>
<dbReference type="InterPro" id="IPR041569">
    <property type="entry name" value="AAA_lid_3"/>
</dbReference>
<dbReference type="SMART" id="SM00382">
    <property type="entry name" value="AAA"/>
    <property type="match status" value="1"/>
</dbReference>
<dbReference type="AlphaFoldDB" id="A0A8C5TK87"/>
<dbReference type="HAMAP" id="MF_03025">
    <property type="entry name" value="Katanin_p60_AL2"/>
    <property type="match status" value="1"/>
</dbReference>
<evidence type="ECO:0000256" key="4">
    <source>
        <dbReference type="ARBA" id="ARBA00022741"/>
    </source>
</evidence>
<keyword evidence="2 8" id="KW-0963">Cytoplasm</keyword>
<comment type="function">
    <text evidence="8">Severs microtubules in vitro in an ATP-dependent manner. This activity may promote rapid reorganization of cellular microtubule arrays.</text>
</comment>
<dbReference type="GO" id="GO:0005874">
    <property type="term" value="C:microtubule"/>
    <property type="evidence" value="ECO:0007669"/>
    <property type="project" value="UniProtKB-KW"/>
</dbReference>
<dbReference type="EC" id="5.6.1.1" evidence="8"/>
<dbReference type="GO" id="GO:0008017">
    <property type="term" value="F:microtubule binding"/>
    <property type="evidence" value="ECO:0007669"/>
    <property type="project" value="UniProtKB-UniRule"/>
</dbReference>
<dbReference type="GO" id="GO:0005524">
    <property type="term" value="F:ATP binding"/>
    <property type="evidence" value="ECO:0007669"/>
    <property type="project" value="UniProtKB-KW"/>
</dbReference>
<evidence type="ECO:0000256" key="8">
    <source>
        <dbReference type="HAMAP-Rule" id="MF_03025"/>
    </source>
</evidence>
<dbReference type="GO" id="GO:0000922">
    <property type="term" value="C:spindle pole"/>
    <property type="evidence" value="ECO:0007669"/>
    <property type="project" value="UniProtKB-SubCell"/>
</dbReference>
<dbReference type="FunFam" id="1.10.8.60:FF:000048">
    <property type="entry name" value="Katanin p60 ATPase-containing subunit A-like 2"/>
    <property type="match status" value="1"/>
</dbReference>
<dbReference type="Ensembl" id="ENSMCST00000009485.1">
    <property type="protein sequence ID" value="ENSMCSP00000009255.1"/>
    <property type="gene ID" value="ENSMCSG00000006521.1"/>
</dbReference>
<keyword evidence="4 8" id="KW-0547">Nucleotide-binding</keyword>
<evidence type="ECO:0000256" key="9">
    <source>
        <dbReference type="SAM" id="MobiDB-lite"/>
    </source>
</evidence>
<dbReference type="GO" id="GO:0016887">
    <property type="term" value="F:ATP hydrolysis activity"/>
    <property type="evidence" value="ECO:0007669"/>
    <property type="project" value="InterPro"/>
</dbReference>
<dbReference type="Gene3D" id="3.40.50.300">
    <property type="entry name" value="P-loop containing nucleotide triphosphate hydrolases"/>
    <property type="match status" value="1"/>
</dbReference>
<organism evidence="11 12">
    <name type="scientific">Malurus cyaneus samueli</name>
    <dbReference type="NCBI Taxonomy" id="2593467"/>
    <lineage>
        <taxon>Eukaryota</taxon>
        <taxon>Metazoa</taxon>
        <taxon>Chordata</taxon>
        <taxon>Craniata</taxon>
        <taxon>Vertebrata</taxon>
        <taxon>Euteleostomi</taxon>
        <taxon>Archelosauria</taxon>
        <taxon>Archosauria</taxon>
        <taxon>Dinosauria</taxon>
        <taxon>Saurischia</taxon>
        <taxon>Theropoda</taxon>
        <taxon>Coelurosauria</taxon>
        <taxon>Aves</taxon>
        <taxon>Neognathae</taxon>
        <taxon>Neoaves</taxon>
        <taxon>Telluraves</taxon>
        <taxon>Australaves</taxon>
        <taxon>Passeriformes</taxon>
        <taxon>Meliphagoidea</taxon>
        <taxon>Maluridae</taxon>
        <taxon>Malurus</taxon>
    </lineage>
</organism>
<dbReference type="FunFam" id="3.40.50.300:FF:002850">
    <property type="entry name" value="Katanin p60 ATPase-containing subunit A-like 2"/>
    <property type="match status" value="1"/>
</dbReference>
<evidence type="ECO:0000256" key="2">
    <source>
        <dbReference type="ARBA" id="ARBA00022490"/>
    </source>
</evidence>
<comment type="caution">
    <text evidence="8">Lacks conserved residue(s) required for the propagation of feature annotation.</text>
</comment>